<dbReference type="EMBL" id="KI913973">
    <property type="protein sequence ID" value="ETV97371.1"/>
    <property type="molecule type" value="Genomic_DNA"/>
</dbReference>
<evidence type="ECO:0000313" key="3">
    <source>
        <dbReference type="EMBL" id="RHY24020.1"/>
    </source>
</evidence>
<organism evidence="2">
    <name type="scientific">Aphanomyces invadans</name>
    <dbReference type="NCBI Taxonomy" id="157072"/>
    <lineage>
        <taxon>Eukaryota</taxon>
        <taxon>Sar</taxon>
        <taxon>Stramenopiles</taxon>
        <taxon>Oomycota</taxon>
        <taxon>Saprolegniomycetes</taxon>
        <taxon>Saprolegniales</taxon>
        <taxon>Verrucalvaceae</taxon>
        <taxon>Aphanomyces</taxon>
    </lineage>
</organism>
<keyword evidence="4" id="KW-1185">Reference proteome</keyword>
<reference evidence="3 4" key="2">
    <citation type="submission" date="2018-08" db="EMBL/GenBank/DDBJ databases">
        <title>Aphanomyces genome sequencing and annotation.</title>
        <authorList>
            <person name="Minardi D."/>
            <person name="Oidtmann B."/>
            <person name="Van Der Giezen M."/>
            <person name="Studholme D.J."/>
        </authorList>
    </citation>
    <scope>NUCLEOTIDE SEQUENCE [LARGE SCALE GENOMIC DNA]</scope>
    <source>
        <strain evidence="3 4">NJM0002</strain>
    </source>
</reference>
<proteinExistence type="predicted"/>
<dbReference type="EMBL" id="QUSY01001691">
    <property type="protein sequence ID" value="RHY24020.1"/>
    <property type="molecule type" value="Genomic_DNA"/>
</dbReference>
<reference evidence="2" key="1">
    <citation type="submission" date="2013-12" db="EMBL/GenBank/DDBJ databases">
        <title>The Genome Sequence of Aphanomyces invadans NJM9701.</title>
        <authorList>
            <consortium name="The Broad Institute Genomics Platform"/>
            <person name="Russ C."/>
            <person name="Tyler B."/>
            <person name="van West P."/>
            <person name="Dieguez-Uribeondo J."/>
            <person name="Young S.K."/>
            <person name="Zeng Q."/>
            <person name="Gargeya S."/>
            <person name="Fitzgerald M."/>
            <person name="Abouelleil A."/>
            <person name="Alvarado L."/>
            <person name="Chapman S.B."/>
            <person name="Gainer-Dewar J."/>
            <person name="Goldberg J."/>
            <person name="Griggs A."/>
            <person name="Gujja S."/>
            <person name="Hansen M."/>
            <person name="Howarth C."/>
            <person name="Imamovic A."/>
            <person name="Ireland A."/>
            <person name="Larimer J."/>
            <person name="McCowan C."/>
            <person name="Murphy C."/>
            <person name="Pearson M."/>
            <person name="Poon T.W."/>
            <person name="Priest M."/>
            <person name="Roberts A."/>
            <person name="Saif S."/>
            <person name="Shea T."/>
            <person name="Sykes S."/>
            <person name="Wortman J."/>
            <person name="Nusbaum C."/>
            <person name="Birren B."/>
        </authorList>
    </citation>
    <scope>NUCLEOTIDE SEQUENCE [LARGE SCALE GENOMIC DNA]</scope>
    <source>
        <strain evidence="2">NJM9701</strain>
    </source>
</reference>
<protein>
    <recommendedName>
        <fullName evidence="1">WRKY19-like zinc finger domain-containing protein</fullName>
    </recommendedName>
</protein>
<sequence length="201" mass="22638">MTSCFFNGCANLVAPHSTKCLFHHHRGICLVDACHNQVYARSLCVRHGGKRQCQFDGCTLNSRVGNFCTKHGPTDAVRRCSHDGCSSQAHLRGKCFRHGGSRFCKVDGCVTYARNRGFCARHTPKGPTAKPDHPVKIEQVEVNRVETTDMMLAPFTKSCWMQQALLHVEPIMEVEQAHTDWWHSQLTSMQGWGEVIQLLED</sequence>
<dbReference type="PANTHER" id="PTHR31827:SF1">
    <property type="entry name" value="EMB|CAB89363.1"/>
    <property type="match status" value="1"/>
</dbReference>
<dbReference type="VEuPathDB" id="FungiDB:H310_09706"/>
<dbReference type="PANTHER" id="PTHR31827">
    <property type="entry name" value="EMB|CAB89363.1"/>
    <property type="match status" value="1"/>
</dbReference>
<dbReference type="AlphaFoldDB" id="A0A024TUS1"/>
<dbReference type="Pfam" id="PF24906">
    <property type="entry name" value="Zf_WRKY19"/>
    <property type="match status" value="1"/>
</dbReference>
<feature type="domain" description="WRKY19-like zinc finger" evidence="1">
    <location>
        <begin position="102"/>
        <end position="122"/>
    </location>
</feature>
<dbReference type="RefSeq" id="XP_008874079.1">
    <property type="nucleotide sequence ID" value="XM_008875857.1"/>
</dbReference>
<dbReference type="STRING" id="157072.A0A024TUS1"/>
<name>A0A024TUS1_9STRA</name>
<dbReference type="eggNOG" id="ENOG502T23I">
    <property type="taxonomic scope" value="Eukaryota"/>
</dbReference>
<dbReference type="OrthoDB" id="73726at2759"/>
<evidence type="ECO:0000259" key="1">
    <source>
        <dbReference type="Pfam" id="PF24906"/>
    </source>
</evidence>
<accession>A0A024TUS1</accession>
<gene>
    <name evidence="3" type="ORF">DYB32_009001</name>
    <name evidence="2" type="ORF">H310_09706</name>
</gene>
<dbReference type="GeneID" id="20086756"/>
<dbReference type="InterPro" id="IPR056866">
    <property type="entry name" value="Znf_WRKY19"/>
</dbReference>
<evidence type="ECO:0000313" key="4">
    <source>
        <dbReference type="Proteomes" id="UP000285060"/>
    </source>
</evidence>
<dbReference type="Proteomes" id="UP000285060">
    <property type="component" value="Unassembled WGS sequence"/>
</dbReference>
<evidence type="ECO:0000313" key="2">
    <source>
        <dbReference type="EMBL" id="ETV97371.1"/>
    </source>
</evidence>